<proteinExistence type="predicted"/>
<reference evidence="1" key="1">
    <citation type="submission" date="2018-05" db="EMBL/GenBank/DDBJ databases">
        <authorList>
            <person name="Lanie J.A."/>
            <person name="Ng W.-L."/>
            <person name="Kazmierczak K.M."/>
            <person name="Andrzejewski T.M."/>
            <person name="Davidsen T.M."/>
            <person name="Wayne K.J."/>
            <person name="Tettelin H."/>
            <person name="Glass J.I."/>
            <person name="Rusch D."/>
            <person name="Podicherti R."/>
            <person name="Tsui H.-C.T."/>
            <person name="Winkler M.E."/>
        </authorList>
    </citation>
    <scope>NUCLEOTIDE SEQUENCE</scope>
</reference>
<dbReference type="AlphaFoldDB" id="A0A382PSS9"/>
<evidence type="ECO:0000313" key="1">
    <source>
        <dbReference type="EMBL" id="SVC76286.1"/>
    </source>
</evidence>
<protein>
    <submittedName>
        <fullName evidence="1">Uncharacterized protein</fullName>
    </submittedName>
</protein>
<accession>A0A382PSS9</accession>
<sequence length="26" mass="2878">MAGGLFPLEKDISFDAAHSLAWCLRE</sequence>
<gene>
    <name evidence="1" type="ORF">METZ01_LOCUS329140</name>
</gene>
<organism evidence="1">
    <name type="scientific">marine metagenome</name>
    <dbReference type="NCBI Taxonomy" id="408172"/>
    <lineage>
        <taxon>unclassified sequences</taxon>
        <taxon>metagenomes</taxon>
        <taxon>ecological metagenomes</taxon>
    </lineage>
</organism>
<name>A0A382PSS9_9ZZZZ</name>
<dbReference type="EMBL" id="UINC01109449">
    <property type="protein sequence ID" value="SVC76286.1"/>
    <property type="molecule type" value="Genomic_DNA"/>
</dbReference>